<dbReference type="PANTHER" id="PTHR23227">
    <property type="entry name" value="BUCENTAUR RELATED"/>
    <property type="match status" value="1"/>
</dbReference>
<evidence type="ECO:0000259" key="2">
    <source>
        <dbReference type="Pfam" id="PF03372"/>
    </source>
</evidence>
<name>A0A016WKT6_9BILA</name>
<dbReference type="STRING" id="53326.A0A016WKT6"/>
<organism evidence="3 4">
    <name type="scientific">Ancylostoma ceylanicum</name>
    <dbReference type="NCBI Taxonomy" id="53326"/>
    <lineage>
        <taxon>Eukaryota</taxon>
        <taxon>Metazoa</taxon>
        <taxon>Ecdysozoa</taxon>
        <taxon>Nematoda</taxon>
        <taxon>Chromadorea</taxon>
        <taxon>Rhabditida</taxon>
        <taxon>Rhabditina</taxon>
        <taxon>Rhabditomorpha</taxon>
        <taxon>Strongyloidea</taxon>
        <taxon>Ancylostomatidae</taxon>
        <taxon>Ancylostomatinae</taxon>
        <taxon>Ancylostoma</taxon>
    </lineage>
</organism>
<accession>A0A016WKT6</accession>
<gene>
    <name evidence="3" type="primary">Acey_s0649.g1127</name>
    <name evidence="3" type="ORF">Y032_0649g1127</name>
</gene>
<dbReference type="InterPro" id="IPR005135">
    <property type="entry name" value="Endo/exonuclease/phosphatase"/>
</dbReference>
<evidence type="ECO:0000313" key="3">
    <source>
        <dbReference type="EMBL" id="EYC39623.1"/>
    </source>
</evidence>
<proteinExistence type="predicted"/>
<dbReference type="OrthoDB" id="5827952at2759"/>
<feature type="domain" description="Endonuclease/exonuclease/phosphatase" evidence="2">
    <location>
        <begin position="49"/>
        <end position="262"/>
    </location>
</feature>
<comment type="caution">
    <text evidence="3">The sequence shown here is derived from an EMBL/GenBank/DDBJ whole genome shotgun (WGS) entry which is preliminary data.</text>
</comment>
<dbReference type="PANTHER" id="PTHR23227:SF83">
    <property type="entry name" value="ENDONUCLEASE_EXONUCLEASE_PHOSPHATASE DOMAIN-CONTAINING PROTEIN"/>
    <property type="match status" value="1"/>
</dbReference>
<evidence type="ECO:0000256" key="1">
    <source>
        <dbReference type="SAM" id="MobiDB-lite"/>
    </source>
</evidence>
<evidence type="ECO:0000313" key="4">
    <source>
        <dbReference type="Proteomes" id="UP000024635"/>
    </source>
</evidence>
<sequence>MRGSMWNTVNARTSPGSDLQEARPPPVVKKRGLPREERPRLKTLVRVGSLNVGTLTGKTREIADFMARRRIHVLCLQETRWKGSKAREIGDGVKLFYYGIEAKRNGVAIAVSEPLKEYVSSVNRVSDRIISLRVATEDGFWTVMSVYAPQCGCTEAEKEAFYDELDDVIRSAPESDYKTVAGDFNGDVGQDRKGLERVHGGRSFGRRNQEGERIVELAEAHDLAIASTFFMKRESQKITYCSGGRQSEIDYILVRRLFLKTVKNVKTIPGEEIAGQHRPVVADVCIVLQKYTKAKREPRIRWWKLAGETQKTFRDEIIAAGLPEPYGHIDSVWASAATTILTCARDTLGETKGAKKDAYKEWQKTKSLSLLAEYKLRKKEAKAAVARAKNAVMDELYDKLEGSQAEKHVFRLAKARHRASLDVTEVRAVKNEDGEVLRDPVAVKERWRVYFEHLLKEEFPRKPKAPTEPVTGPMQPWTVDEVREAIKKMKAGKATGPVASLWRRGGHLAN</sequence>
<reference evidence="4" key="1">
    <citation type="journal article" date="2015" name="Nat. Genet.">
        <title>The genome and transcriptome of the zoonotic hookworm Ancylostoma ceylanicum identify infection-specific gene families.</title>
        <authorList>
            <person name="Schwarz E.M."/>
            <person name="Hu Y."/>
            <person name="Antoshechkin I."/>
            <person name="Miller M.M."/>
            <person name="Sternberg P.W."/>
            <person name="Aroian R.V."/>
        </authorList>
    </citation>
    <scope>NUCLEOTIDE SEQUENCE</scope>
    <source>
        <strain evidence="4">HY135</strain>
    </source>
</reference>
<dbReference type="AlphaFoldDB" id="A0A016WKT6"/>
<dbReference type="InterPro" id="IPR027124">
    <property type="entry name" value="Swc5/CFDP1/2"/>
</dbReference>
<dbReference type="InterPro" id="IPR036691">
    <property type="entry name" value="Endo/exonu/phosph_ase_sf"/>
</dbReference>
<dbReference type="CDD" id="cd09076">
    <property type="entry name" value="L1-EN"/>
    <property type="match status" value="1"/>
</dbReference>
<dbReference type="Proteomes" id="UP000024635">
    <property type="component" value="Unassembled WGS sequence"/>
</dbReference>
<feature type="region of interest" description="Disordered" evidence="1">
    <location>
        <begin position="1"/>
        <end position="35"/>
    </location>
</feature>
<protein>
    <recommendedName>
        <fullName evidence="2">Endonuclease/exonuclease/phosphatase domain-containing protein</fullName>
    </recommendedName>
</protein>
<keyword evidence="4" id="KW-1185">Reference proteome</keyword>
<feature type="compositionally biased region" description="Polar residues" evidence="1">
    <location>
        <begin position="1"/>
        <end position="17"/>
    </location>
</feature>
<dbReference type="SUPFAM" id="SSF56219">
    <property type="entry name" value="DNase I-like"/>
    <property type="match status" value="1"/>
</dbReference>
<dbReference type="EMBL" id="JARK01000249">
    <property type="protein sequence ID" value="EYC39623.1"/>
    <property type="molecule type" value="Genomic_DNA"/>
</dbReference>
<dbReference type="Gene3D" id="3.60.10.10">
    <property type="entry name" value="Endonuclease/exonuclease/phosphatase"/>
    <property type="match status" value="1"/>
</dbReference>
<dbReference type="GO" id="GO:0003824">
    <property type="term" value="F:catalytic activity"/>
    <property type="evidence" value="ECO:0007669"/>
    <property type="project" value="InterPro"/>
</dbReference>
<dbReference type="Pfam" id="PF03372">
    <property type="entry name" value="Exo_endo_phos"/>
    <property type="match status" value="1"/>
</dbReference>